<evidence type="ECO:0000256" key="3">
    <source>
        <dbReference type="ARBA" id="ARBA00022989"/>
    </source>
</evidence>
<proteinExistence type="predicted"/>
<comment type="subcellular location">
    <subcellularLocation>
        <location evidence="1">Membrane</location>
        <topology evidence="1">Single-pass membrane protein</topology>
    </subcellularLocation>
</comment>
<keyword evidence="7" id="KW-1185">Reference proteome</keyword>
<evidence type="ECO:0000313" key="7">
    <source>
        <dbReference type="Proteomes" id="UP001319882"/>
    </source>
</evidence>
<keyword evidence="4" id="KW-0472">Membrane</keyword>
<name>A0ABS8DU52_9GAMM</name>
<dbReference type="Proteomes" id="UP001319882">
    <property type="component" value="Unassembled WGS sequence"/>
</dbReference>
<evidence type="ECO:0000259" key="5">
    <source>
        <dbReference type="Pfam" id="PF04357"/>
    </source>
</evidence>
<protein>
    <submittedName>
        <fullName evidence="6">Translocation/assembly module TamB</fullName>
    </submittedName>
</protein>
<reference evidence="6 7" key="1">
    <citation type="journal article" date="2021" name="Sci. Rep.">
        <title>Genome analysis of a halophilic bacterium Halomonas malpeensis YU-PRIM-29(T) reveals its exopolysaccharide and pigment producing capabilities.</title>
        <authorList>
            <person name="Athmika"/>
            <person name="Ghate S.D."/>
            <person name="Arun A.B."/>
            <person name="Rao S.S."/>
            <person name="Kumar S.T.A."/>
            <person name="Kandiyil M.K."/>
            <person name="Saptami K."/>
            <person name="Rekha P.D."/>
        </authorList>
    </citation>
    <scope>NUCLEOTIDE SEQUENCE [LARGE SCALE GENOMIC DNA]</scope>
    <source>
        <strain evidence="7">prim 29</strain>
    </source>
</reference>
<accession>A0ABS8DU52</accession>
<dbReference type="InterPro" id="IPR007452">
    <property type="entry name" value="TamB_C"/>
</dbReference>
<evidence type="ECO:0000313" key="6">
    <source>
        <dbReference type="EMBL" id="MCB8889852.1"/>
    </source>
</evidence>
<dbReference type="PANTHER" id="PTHR36985">
    <property type="entry name" value="TRANSLOCATION AND ASSEMBLY MODULE SUBUNIT TAMB"/>
    <property type="match status" value="1"/>
</dbReference>
<gene>
    <name evidence="6" type="ORF">GEV37_12075</name>
</gene>
<feature type="domain" description="Translocation and assembly module TamB C-terminal" evidence="5">
    <location>
        <begin position="1002"/>
        <end position="1358"/>
    </location>
</feature>
<comment type="caution">
    <text evidence="6">The sequence shown here is derived from an EMBL/GenBank/DDBJ whole genome shotgun (WGS) entry which is preliminary data.</text>
</comment>
<keyword evidence="2" id="KW-0812">Transmembrane</keyword>
<organism evidence="6 7">
    <name type="scientific">Vreelandella malpeensis</name>
    <dbReference type="NCBI Taxonomy" id="1172368"/>
    <lineage>
        <taxon>Bacteria</taxon>
        <taxon>Pseudomonadati</taxon>
        <taxon>Pseudomonadota</taxon>
        <taxon>Gammaproteobacteria</taxon>
        <taxon>Oceanospirillales</taxon>
        <taxon>Halomonadaceae</taxon>
        <taxon>Vreelandella</taxon>
    </lineage>
</organism>
<dbReference type="EMBL" id="WHVL01000005">
    <property type="protein sequence ID" value="MCB8889852.1"/>
    <property type="molecule type" value="Genomic_DNA"/>
</dbReference>
<dbReference type="PANTHER" id="PTHR36985:SF1">
    <property type="entry name" value="TRANSLOCATION AND ASSEMBLY MODULE SUBUNIT TAMB"/>
    <property type="match status" value="1"/>
</dbReference>
<evidence type="ECO:0000256" key="1">
    <source>
        <dbReference type="ARBA" id="ARBA00004167"/>
    </source>
</evidence>
<sequence>MIRLLILIPLWLFGLIALVLGVALSPWGTAQLFSQAEKRGYLSYEAQSGGLLEAFTLQGFRLELGGTRIAIDDLELRWAENCLLSGRLCLDTLRVDGADVRLAPGADEEPPQEETSPLRITFPFPLEVRELVLNDVALRLGNGTLIEWTELATAATAEGQHVALAPSRIENPRVYLPPSPGVRLTEGLDTPLDAAGIDGAIAAREPVIEETSERIPLAERDRVQLPEITLPVDLTVEELTIEAFELYGAIDYCVERFALSGAFIEHDLTLDSLYVLTPDAEATLAGQVRLADSYPLDVSLDTTLYLPERFPELSGETLSLSLSGSLEDLSGAIEADGVVAATLDMDADVLDPRLPFRLHLQGQRFQWPLSAPESEATPTGLDNVDLRAEGNLEAFTATLNGEGIVNTRLEVRTDIYDPALPFTARLQSERLQWPLVVLDDATEPYVIEGLDLRANGDLDAFDVALDVDVQGPQVPATSLSLEGDGTTSFFNWSSLVVRLDESVISSQGRVSWANAIALDARLRLDDVDPSHFVEGLDGSLDGDIDLGVLQQGERWLIDVPALAIDGELRDYPLTLNAALRANTDLEVDIDELRFTQGQNRLTAQGQASQAALSLDASIALTDLATLHPELAGRLTGDITARGSLEQPRLDATLEGQGLRFADNLVERLTLDADIAGIDDPRLDVNLRLGRVIAGGQDLESVALALQGRLSQHRLTLDAQGSDGNAFSRAALALDGRFDQPGQLYQARITPLEVDAEAGDIRLEAPLDLRYNLASGQARLSPFCLRRVQGGLVCSTQPIDASAEQGRAVLTLREVPMEMLEPFLPEQWSFDGDTTADLNLAWSQGGARFQADLGLESRLAITAINDYGQPVRLPVVDLNARLEANQAQANANVVLSLSDAGEMTLDLSIVEPIGRGALSGELRASNLSLSPYRPLVSQLDELQGELNGVVQIGGTTAQPDLQGQLALRGVRAQGPDIPVLVSDGELVLRFNGERGDINGFLAAERGRLNITGDAFWPADEPWRMGIDLNAVQEPLLVVLPQFGRLEAAPDIRIRINPDMLQIRGNVDIPWARLEVGRLPPSAIKPSGDEIIITEREDREAERQAQLRAASGEGPSTSEELAQSGIDLDLLITVTLGSDMHFAAYGLESGLAGSLEIRQDSGVLQLFGEVNLVDGRFQAFGQDLLIRRGQLIFSGPPGLPVLDFEAIRNPDITEDDVIAGLRVTGTAEEPNVAIFSEPAMPESSALSYVLRGRAPDASGGGIDSALTTALIGMSLGRTGGAVGSIGQAFGIDDLTLDTTGAGDDSQVALSGQLTDDLRISYGVGIFSPIAELTLRYTLWRNLYLQAVTGTSQAVDLIYTFSRPGSPTIFPRQ</sequence>
<keyword evidence="3" id="KW-1133">Transmembrane helix</keyword>
<evidence type="ECO:0000256" key="4">
    <source>
        <dbReference type="ARBA" id="ARBA00023136"/>
    </source>
</evidence>
<evidence type="ECO:0000256" key="2">
    <source>
        <dbReference type="ARBA" id="ARBA00022692"/>
    </source>
</evidence>
<dbReference type="Pfam" id="PF04357">
    <property type="entry name" value="TamB"/>
    <property type="match status" value="1"/>
</dbReference>